<evidence type="ECO:0000259" key="2">
    <source>
        <dbReference type="Pfam" id="PF00171"/>
    </source>
</evidence>
<dbReference type="InterPro" id="IPR050740">
    <property type="entry name" value="Aldehyde_DH_Superfamily"/>
</dbReference>
<dbReference type="InterPro" id="IPR015590">
    <property type="entry name" value="Aldehyde_DH_dom"/>
</dbReference>
<reference evidence="3 4" key="1">
    <citation type="submission" date="2024-11" db="EMBL/GenBank/DDBJ databases">
        <title>Adaptive evolution of stress response genes in parasites aligns with host niche diversity.</title>
        <authorList>
            <person name="Hahn C."/>
            <person name="Resl P."/>
        </authorList>
    </citation>
    <scope>NUCLEOTIDE SEQUENCE [LARGE SCALE GENOMIC DNA]</scope>
    <source>
        <strain evidence="3">EGGRZ-B1_66</strain>
        <tissue evidence="3">Body</tissue>
    </source>
</reference>
<evidence type="ECO:0000313" key="4">
    <source>
        <dbReference type="Proteomes" id="UP001626550"/>
    </source>
</evidence>
<organism evidence="3 4">
    <name type="scientific">Cichlidogyrus casuarinus</name>
    <dbReference type="NCBI Taxonomy" id="1844966"/>
    <lineage>
        <taxon>Eukaryota</taxon>
        <taxon>Metazoa</taxon>
        <taxon>Spiralia</taxon>
        <taxon>Lophotrochozoa</taxon>
        <taxon>Platyhelminthes</taxon>
        <taxon>Monogenea</taxon>
        <taxon>Monopisthocotylea</taxon>
        <taxon>Dactylogyridea</taxon>
        <taxon>Ancyrocephalidae</taxon>
        <taxon>Cichlidogyrus</taxon>
    </lineage>
</organism>
<proteinExistence type="predicted"/>
<dbReference type="Proteomes" id="UP001626550">
    <property type="component" value="Unassembled WGS sequence"/>
</dbReference>
<sequence length="125" mass="13394">EGNGSFYPATVLSNCSPEMACMKEEIFGPVISLQGFSSEAQVIEIANNSSAGLAAYFYSQQVDQIWRVSERLQSGMVGINESAISTAEAPFGGVKNSGIGREGGPDALHEFMDTKYVCWGSLDQK</sequence>
<feature type="non-terminal residue" evidence="3">
    <location>
        <position position="1"/>
    </location>
</feature>
<evidence type="ECO:0000256" key="1">
    <source>
        <dbReference type="ARBA" id="ARBA00023002"/>
    </source>
</evidence>
<protein>
    <submittedName>
        <fullName evidence="3">Succinate-semialdehyde dehydrogenase, mitochondrial</fullName>
    </submittedName>
</protein>
<evidence type="ECO:0000313" key="3">
    <source>
        <dbReference type="EMBL" id="KAL3311061.1"/>
    </source>
</evidence>
<dbReference type="Gene3D" id="3.40.605.10">
    <property type="entry name" value="Aldehyde Dehydrogenase, Chain A, domain 1"/>
    <property type="match status" value="1"/>
</dbReference>
<dbReference type="SUPFAM" id="SSF53720">
    <property type="entry name" value="ALDH-like"/>
    <property type="match status" value="1"/>
</dbReference>
<dbReference type="InterPro" id="IPR016163">
    <property type="entry name" value="Ald_DH_C"/>
</dbReference>
<keyword evidence="4" id="KW-1185">Reference proteome</keyword>
<dbReference type="PANTHER" id="PTHR43353:SF5">
    <property type="entry name" value="SUCCINATE-SEMIALDEHYDE DEHYDROGENASE, MITOCHONDRIAL"/>
    <property type="match status" value="1"/>
</dbReference>
<dbReference type="Gene3D" id="3.40.309.10">
    <property type="entry name" value="Aldehyde Dehydrogenase, Chain A, domain 2"/>
    <property type="match status" value="1"/>
</dbReference>
<gene>
    <name evidence="3" type="primary">ALDH5A1_2</name>
    <name evidence="3" type="ORF">Ciccas_010361</name>
</gene>
<accession>A0ABD2PYY0</accession>
<dbReference type="InterPro" id="IPR016162">
    <property type="entry name" value="Ald_DH_N"/>
</dbReference>
<comment type="caution">
    <text evidence="3">The sequence shown here is derived from an EMBL/GenBank/DDBJ whole genome shotgun (WGS) entry which is preliminary data.</text>
</comment>
<dbReference type="InterPro" id="IPR016161">
    <property type="entry name" value="Ald_DH/histidinol_DH"/>
</dbReference>
<dbReference type="GO" id="GO:0016491">
    <property type="term" value="F:oxidoreductase activity"/>
    <property type="evidence" value="ECO:0007669"/>
    <property type="project" value="UniProtKB-KW"/>
</dbReference>
<dbReference type="AlphaFoldDB" id="A0ABD2PYY0"/>
<keyword evidence="1" id="KW-0560">Oxidoreductase</keyword>
<feature type="domain" description="Aldehyde dehydrogenase" evidence="2">
    <location>
        <begin position="2"/>
        <end position="117"/>
    </location>
</feature>
<dbReference type="Pfam" id="PF00171">
    <property type="entry name" value="Aldedh"/>
    <property type="match status" value="1"/>
</dbReference>
<dbReference type="EMBL" id="JBJKFK010002471">
    <property type="protein sequence ID" value="KAL3311061.1"/>
    <property type="molecule type" value="Genomic_DNA"/>
</dbReference>
<name>A0ABD2PYY0_9PLAT</name>
<dbReference type="PANTHER" id="PTHR43353">
    <property type="entry name" value="SUCCINATE-SEMIALDEHYDE DEHYDROGENASE, MITOCHONDRIAL"/>
    <property type="match status" value="1"/>
</dbReference>